<dbReference type="Gene3D" id="2.60.40.10">
    <property type="entry name" value="Immunoglobulins"/>
    <property type="match status" value="1"/>
</dbReference>
<feature type="signal peptide" evidence="1">
    <location>
        <begin position="1"/>
        <end position="19"/>
    </location>
</feature>
<name>A0A401XKX2_9FLAO</name>
<feature type="chain" id="PRO_5018978952" description="DUF1573 domain-containing protein" evidence="1">
    <location>
        <begin position="20"/>
        <end position="147"/>
    </location>
</feature>
<evidence type="ECO:0008006" key="4">
    <source>
        <dbReference type="Google" id="ProtNLM"/>
    </source>
</evidence>
<keyword evidence="1" id="KW-0732">Signal</keyword>
<evidence type="ECO:0000313" key="2">
    <source>
        <dbReference type="EMBL" id="GCD77652.1"/>
    </source>
</evidence>
<gene>
    <name evidence="2" type="ORF">JCM31826_11340</name>
</gene>
<comment type="caution">
    <text evidence="2">The sequence shown here is derived from an EMBL/GenBank/DDBJ whole genome shotgun (WGS) entry which is preliminary data.</text>
</comment>
<evidence type="ECO:0000313" key="3">
    <source>
        <dbReference type="Proteomes" id="UP000286715"/>
    </source>
</evidence>
<dbReference type="InterPro" id="IPR011467">
    <property type="entry name" value="DUF1573"/>
</dbReference>
<proteinExistence type="predicted"/>
<reference evidence="2 3" key="1">
    <citation type="submission" date="2018-11" db="EMBL/GenBank/DDBJ databases">
        <title>Schleiferia aggregans sp. nov., a moderately thermophilic heterotrophic bacterium isolated from microbial mats at a terrestrial hot spring.</title>
        <authorList>
            <person name="Iino T."/>
            <person name="Ohkuma M."/>
            <person name="Haruta S."/>
        </authorList>
    </citation>
    <scope>NUCLEOTIDE SEQUENCE [LARGE SCALE GENOMIC DNA]</scope>
    <source>
        <strain evidence="2 3">LA</strain>
    </source>
</reference>
<dbReference type="InterPro" id="IPR013783">
    <property type="entry name" value="Ig-like_fold"/>
</dbReference>
<dbReference type="PANTHER" id="PTHR37833:SF1">
    <property type="entry name" value="SIGNAL PEPTIDE PROTEIN"/>
    <property type="match status" value="1"/>
</dbReference>
<protein>
    <recommendedName>
        <fullName evidence="4">DUF1573 domain-containing protein</fullName>
    </recommendedName>
</protein>
<organism evidence="2 3">
    <name type="scientific">Thermaurantimonas aggregans</name>
    <dbReference type="NCBI Taxonomy" id="2173829"/>
    <lineage>
        <taxon>Bacteria</taxon>
        <taxon>Pseudomonadati</taxon>
        <taxon>Bacteroidota</taxon>
        <taxon>Flavobacteriia</taxon>
        <taxon>Flavobacteriales</taxon>
        <taxon>Schleiferiaceae</taxon>
        <taxon>Thermaurantimonas</taxon>
    </lineage>
</organism>
<dbReference type="Proteomes" id="UP000286715">
    <property type="component" value="Unassembled WGS sequence"/>
</dbReference>
<dbReference type="EMBL" id="BHZE01000009">
    <property type="protein sequence ID" value="GCD77652.1"/>
    <property type="molecule type" value="Genomic_DNA"/>
</dbReference>
<keyword evidence="3" id="KW-1185">Reference proteome</keyword>
<dbReference type="RefSeq" id="WP_124397717.1">
    <property type="nucleotide sequence ID" value="NZ_BHZE01000009.1"/>
</dbReference>
<accession>A0A401XKX2</accession>
<evidence type="ECO:0000256" key="1">
    <source>
        <dbReference type="SAM" id="SignalP"/>
    </source>
</evidence>
<dbReference type="PANTHER" id="PTHR37833">
    <property type="entry name" value="LIPOPROTEIN-RELATED"/>
    <property type="match status" value="1"/>
</dbReference>
<dbReference type="OrthoDB" id="826619at2"/>
<dbReference type="Pfam" id="PF07610">
    <property type="entry name" value="DUF1573"/>
    <property type="match status" value="1"/>
</dbReference>
<dbReference type="AlphaFoldDB" id="A0A401XKX2"/>
<sequence length="147" mass="16076">MKKILSTLALVLFAGLAFGQKQNGPVITFEKPELDYGKIQQNSERVREFVIVNTGNEPLIIQNAVGSCGCTVPEWPKEPIMPKKKAVLRINYDTSRIGPFSKTVKIYSNAINNGPDGTVSFTVKGDVQAPQAQSAPINQETSPVMNR</sequence>